<keyword evidence="2" id="KW-0472">Membrane</keyword>
<evidence type="ECO:0000256" key="2">
    <source>
        <dbReference type="SAM" id="Phobius"/>
    </source>
</evidence>
<keyword evidence="2" id="KW-0812">Transmembrane</keyword>
<keyword evidence="5" id="KW-1185">Reference proteome</keyword>
<feature type="signal peptide" evidence="3">
    <location>
        <begin position="1"/>
        <end position="26"/>
    </location>
</feature>
<feature type="region of interest" description="Disordered" evidence="1">
    <location>
        <begin position="33"/>
        <end position="69"/>
    </location>
</feature>
<comment type="caution">
    <text evidence="4">The sequence shown here is derived from an EMBL/GenBank/DDBJ whole genome shotgun (WGS) entry which is preliminary data.</text>
</comment>
<evidence type="ECO:0000256" key="1">
    <source>
        <dbReference type="SAM" id="MobiDB-lite"/>
    </source>
</evidence>
<feature type="transmembrane region" description="Helical" evidence="2">
    <location>
        <begin position="73"/>
        <end position="91"/>
    </location>
</feature>
<feature type="chain" id="PRO_5043034302" evidence="3">
    <location>
        <begin position="27"/>
        <end position="92"/>
    </location>
</feature>
<feature type="compositionally biased region" description="Low complexity" evidence="1">
    <location>
        <begin position="50"/>
        <end position="64"/>
    </location>
</feature>
<dbReference type="Proteomes" id="UP001347796">
    <property type="component" value="Unassembled WGS sequence"/>
</dbReference>
<evidence type="ECO:0000256" key="3">
    <source>
        <dbReference type="SAM" id="SignalP"/>
    </source>
</evidence>
<keyword evidence="2" id="KW-1133">Transmembrane helix</keyword>
<gene>
    <name evidence="4" type="ORF">SNE40_004445</name>
</gene>
<keyword evidence="3" id="KW-0732">Signal</keyword>
<organism evidence="4 5">
    <name type="scientific">Patella caerulea</name>
    <name type="common">Rayed Mediterranean limpet</name>
    <dbReference type="NCBI Taxonomy" id="87958"/>
    <lineage>
        <taxon>Eukaryota</taxon>
        <taxon>Metazoa</taxon>
        <taxon>Spiralia</taxon>
        <taxon>Lophotrochozoa</taxon>
        <taxon>Mollusca</taxon>
        <taxon>Gastropoda</taxon>
        <taxon>Patellogastropoda</taxon>
        <taxon>Patelloidea</taxon>
        <taxon>Patellidae</taxon>
        <taxon>Patella</taxon>
    </lineage>
</organism>
<name>A0AAN8Q0Y7_PATCE</name>
<dbReference type="AlphaFoldDB" id="A0AAN8Q0Y7"/>
<reference evidence="4 5" key="1">
    <citation type="submission" date="2024-01" db="EMBL/GenBank/DDBJ databases">
        <title>The genome of the rayed Mediterranean limpet Patella caerulea (Linnaeus, 1758).</title>
        <authorList>
            <person name="Anh-Thu Weber A."/>
            <person name="Halstead-Nussloch G."/>
        </authorList>
    </citation>
    <scope>NUCLEOTIDE SEQUENCE [LARGE SCALE GENOMIC DNA]</scope>
    <source>
        <strain evidence="4">AATW-2023a</strain>
        <tissue evidence="4">Whole specimen</tissue>
    </source>
</reference>
<proteinExistence type="predicted"/>
<evidence type="ECO:0000313" key="5">
    <source>
        <dbReference type="Proteomes" id="UP001347796"/>
    </source>
</evidence>
<accession>A0AAN8Q0Y7</accession>
<sequence length="92" mass="9417">MKFPGMKGWLLTVLLICIGWSYIVTAASDVSNGAEVEPSTPEAEQNNGTQAPVVEPSPEPESTGSPGGGAGSLLPASLLLIISIATLIQLLL</sequence>
<protein>
    <submittedName>
        <fullName evidence="4">Uncharacterized protein</fullName>
    </submittedName>
</protein>
<evidence type="ECO:0000313" key="4">
    <source>
        <dbReference type="EMBL" id="KAK6188216.1"/>
    </source>
</evidence>
<dbReference type="EMBL" id="JAZGQO010000003">
    <property type="protein sequence ID" value="KAK6188216.1"/>
    <property type="molecule type" value="Genomic_DNA"/>
</dbReference>